<gene>
    <name evidence="2" type="ORF">SAMN02745973_01448</name>
</gene>
<dbReference type="AlphaFoldDB" id="A0A1T4MT50"/>
<feature type="domain" description="HD" evidence="1">
    <location>
        <begin position="52"/>
        <end position="154"/>
    </location>
</feature>
<dbReference type="SUPFAM" id="SSF109604">
    <property type="entry name" value="HD-domain/PDEase-like"/>
    <property type="match status" value="1"/>
</dbReference>
<dbReference type="EMBL" id="FUWV01000008">
    <property type="protein sequence ID" value="SJZ70249.1"/>
    <property type="molecule type" value="Genomic_DNA"/>
</dbReference>
<keyword evidence="3" id="KW-1185">Reference proteome</keyword>
<sequence length="173" mass="20844">MYKMNLKKLRLRSTKINSKMYKKYIHCIEDLLENEKVNKMDQYPQHYFTTCLEHCLNVSFYSYIICRYIGLDYVSAARGALLHDLFLYDWRTTKLKEGKHAFRHPDIALENAMKIFDLNEIEKDSIKKHMWPLTIKPPKYYESLIVCFMDKYCATVEIVRGVFTNIKYRMKLQ</sequence>
<organism evidence="2 3">
    <name type="scientific">Garciella nitratireducens DSM 15102</name>
    <dbReference type="NCBI Taxonomy" id="1121911"/>
    <lineage>
        <taxon>Bacteria</taxon>
        <taxon>Bacillati</taxon>
        <taxon>Bacillota</taxon>
        <taxon>Clostridia</taxon>
        <taxon>Eubacteriales</taxon>
        <taxon>Eubacteriaceae</taxon>
        <taxon>Garciella</taxon>
    </lineage>
</organism>
<evidence type="ECO:0000259" key="1">
    <source>
        <dbReference type="Pfam" id="PF01966"/>
    </source>
</evidence>
<dbReference type="Proteomes" id="UP000196365">
    <property type="component" value="Unassembled WGS sequence"/>
</dbReference>
<evidence type="ECO:0000313" key="2">
    <source>
        <dbReference type="EMBL" id="SJZ70249.1"/>
    </source>
</evidence>
<protein>
    <recommendedName>
        <fullName evidence="1">HD domain-containing protein</fullName>
    </recommendedName>
</protein>
<dbReference type="Gene3D" id="1.10.3210.10">
    <property type="entry name" value="Hypothetical protein af1432"/>
    <property type="match status" value="1"/>
</dbReference>
<dbReference type="Pfam" id="PF01966">
    <property type="entry name" value="HD"/>
    <property type="match status" value="1"/>
</dbReference>
<accession>A0A1T4MT50</accession>
<dbReference type="InterPro" id="IPR006674">
    <property type="entry name" value="HD_domain"/>
</dbReference>
<evidence type="ECO:0000313" key="3">
    <source>
        <dbReference type="Proteomes" id="UP000196365"/>
    </source>
</evidence>
<reference evidence="2 3" key="1">
    <citation type="submission" date="2017-02" db="EMBL/GenBank/DDBJ databases">
        <authorList>
            <person name="Peterson S.W."/>
        </authorList>
    </citation>
    <scope>NUCLEOTIDE SEQUENCE [LARGE SCALE GENOMIC DNA]</scope>
    <source>
        <strain evidence="2 3">DSM 15102</strain>
    </source>
</reference>
<name>A0A1T4MT50_9FIRM</name>
<proteinExistence type="predicted"/>